<dbReference type="AlphaFoldDB" id="A0A0N8TCN2"/>
<dbReference type="EMBL" id="LJRI01000149">
    <property type="protein sequence ID" value="KPZ11265.1"/>
    <property type="molecule type" value="Genomic_DNA"/>
</dbReference>
<evidence type="ECO:0000313" key="1">
    <source>
        <dbReference type="EMBL" id="KPZ11265.1"/>
    </source>
</evidence>
<dbReference type="PATRIC" id="fig|264459.3.peg.4790"/>
<reference evidence="1 2" key="1">
    <citation type="submission" date="2015-09" db="EMBL/GenBank/DDBJ databases">
        <title>Genome announcement of multiple Pseudomonas syringae strains.</title>
        <authorList>
            <person name="Thakur S."/>
            <person name="Wang P.W."/>
            <person name="Gong Y."/>
            <person name="Weir B.S."/>
            <person name="Guttman D.S."/>
        </authorList>
    </citation>
    <scope>NUCLEOTIDE SEQUENCE [LARGE SCALE GENOMIC DNA]</scope>
    <source>
        <strain evidence="1 2">ICMP16929</strain>
    </source>
</reference>
<accession>A0A0N8TCN2</accession>
<sequence>MWVGCRRAVQLTIVPMLRVGTINQMQVVNNPARD</sequence>
<gene>
    <name evidence="1" type="ORF">ALO94_201142</name>
</gene>
<proteinExistence type="predicted"/>
<name>A0A0N8TCN2_PSESX</name>
<dbReference type="Proteomes" id="UP000050384">
    <property type="component" value="Unassembled WGS sequence"/>
</dbReference>
<comment type="caution">
    <text evidence="1">The sequence shown here is derived from an EMBL/GenBank/DDBJ whole genome shotgun (WGS) entry which is preliminary data.</text>
</comment>
<protein>
    <submittedName>
        <fullName evidence="1">TonB protein</fullName>
    </submittedName>
</protein>
<evidence type="ECO:0000313" key="2">
    <source>
        <dbReference type="Proteomes" id="UP000050384"/>
    </source>
</evidence>
<organism evidence="1 2">
    <name type="scientific">Pseudomonas syringae pv. spinaceae</name>
    <dbReference type="NCBI Taxonomy" id="264459"/>
    <lineage>
        <taxon>Bacteria</taxon>
        <taxon>Pseudomonadati</taxon>
        <taxon>Pseudomonadota</taxon>
        <taxon>Gammaproteobacteria</taxon>
        <taxon>Pseudomonadales</taxon>
        <taxon>Pseudomonadaceae</taxon>
        <taxon>Pseudomonas</taxon>
        <taxon>Pseudomonas syringae</taxon>
    </lineage>
</organism>